<dbReference type="InterPro" id="IPR005064">
    <property type="entry name" value="BUG"/>
</dbReference>
<dbReference type="SUPFAM" id="SSF53850">
    <property type="entry name" value="Periplasmic binding protein-like II"/>
    <property type="match status" value="1"/>
</dbReference>
<dbReference type="RefSeq" id="WP_244917639.1">
    <property type="nucleotide sequence ID" value="NZ_QQAV01000001.1"/>
</dbReference>
<reference evidence="3 4" key="1">
    <citation type="submission" date="2018-07" db="EMBL/GenBank/DDBJ databases">
        <title>Genomic Encyclopedia of Type Strains, Phase IV (KMG-IV): sequencing the most valuable type-strain genomes for metagenomic binning, comparative biology and taxonomic classification.</title>
        <authorList>
            <person name="Goeker M."/>
        </authorList>
    </citation>
    <scope>NUCLEOTIDE SEQUENCE [LARGE SCALE GENOMIC DNA]</scope>
    <source>
        <strain evidence="3 4">DSM 21352</strain>
    </source>
</reference>
<keyword evidence="3" id="KW-0675">Receptor</keyword>
<dbReference type="InterPro" id="IPR006311">
    <property type="entry name" value="TAT_signal"/>
</dbReference>
<keyword evidence="2" id="KW-0732">Signal</keyword>
<dbReference type="PROSITE" id="PS51318">
    <property type="entry name" value="TAT"/>
    <property type="match status" value="1"/>
</dbReference>
<gene>
    <name evidence="3" type="ORF">DFR41_101821</name>
</gene>
<dbReference type="EMBL" id="QQAV01000001">
    <property type="protein sequence ID" value="RDI29065.1"/>
    <property type="molecule type" value="Genomic_DNA"/>
</dbReference>
<dbReference type="Gene3D" id="3.40.190.10">
    <property type="entry name" value="Periplasmic binding protein-like II"/>
    <property type="match status" value="1"/>
</dbReference>
<dbReference type="Pfam" id="PF03401">
    <property type="entry name" value="TctC"/>
    <property type="match status" value="1"/>
</dbReference>
<comment type="similarity">
    <text evidence="1">Belongs to the UPF0065 (bug) family.</text>
</comment>
<dbReference type="InterPro" id="IPR042100">
    <property type="entry name" value="Bug_dom1"/>
</dbReference>
<evidence type="ECO:0000256" key="1">
    <source>
        <dbReference type="ARBA" id="ARBA00006987"/>
    </source>
</evidence>
<accession>A0A370FPT7</accession>
<sequence>MARPARTAHSLSFTRRTLAAALAAGMALAALPVAAQAQAWPTKPVTLIVPFAAGGGVDATARLINAKLGEVLGQPVVIDNVAGAAGTIGTQKAARAPADGYTLLFAVASPLNVAPLVAPSAVRYDTFKDFAPIATVGFSPFVLVGKPQLPAQSAAELITYAKAHPGQLNFGTDGVGTSLHVTAELIKQRAGIDIVHVPYKSGPQVLTDVAGGQLDLAVLPLSLALPFIKDGKVKGLGVTSSARAPIAPQVPALAETPALKGFELDSWLGILAPANVPAPVAAKLADAVQATMKDPEVVRRLAEIAVRPVVTTGPAFGEYLKKERQTIQDVVTRAGIKAE</sequence>
<evidence type="ECO:0000313" key="3">
    <source>
        <dbReference type="EMBL" id="RDI29065.1"/>
    </source>
</evidence>
<feature type="signal peptide" evidence="2">
    <location>
        <begin position="1"/>
        <end position="29"/>
    </location>
</feature>
<dbReference type="CDD" id="cd07012">
    <property type="entry name" value="PBP2_Bug_TTT"/>
    <property type="match status" value="1"/>
</dbReference>
<evidence type="ECO:0000256" key="2">
    <source>
        <dbReference type="SAM" id="SignalP"/>
    </source>
</evidence>
<organism evidence="3 4">
    <name type="scientific">Pseudacidovorax intermedius</name>
    <dbReference type="NCBI Taxonomy" id="433924"/>
    <lineage>
        <taxon>Bacteria</taxon>
        <taxon>Pseudomonadati</taxon>
        <taxon>Pseudomonadota</taxon>
        <taxon>Betaproteobacteria</taxon>
        <taxon>Burkholderiales</taxon>
        <taxon>Comamonadaceae</taxon>
        <taxon>Pseudacidovorax</taxon>
    </lineage>
</organism>
<keyword evidence="4" id="KW-1185">Reference proteome</keyword>
<name>A0A370FPT7_9BURK</name>
<protein>
    <submittedName>
        <fullName evidence="3">Tripartite-type tricarboxylate transporter receptor subunit TctC</fullName>
    </submittedName>
</protein>
<dbReference type="Gene3D" id="3.40.190.150">
    <property type="entry name" value="Bordetella uptake gene, domain 1"/>
    <property type="match status" value="1"/>
</dbReference>
<feature type="chain" id="PRO_5016604072" evidence="2">
    <location>
        <begin position="30"/>
        <end position="339"/>
    </location>
</feature>
<dbReference type="PANTHER" id="PTHR42928:SF5">
    <property type="entry name" value="BLR1237 PROTEIN"/>
    <property type="match status" value="1"/>
</dbReference>
<evidence type="ECO:0000313" key="4">
    <source>
        <dbReference type="Proteomes" id="UP000255265"/>
    </source>
</evidence>
<dbReference type="PANTHER" id="PTHR42928">
    <property type="entry name" value="TRICARBOXYLATE-BINDING PROTEIN"/>
    <property type="match status" value="1"/>
</dbReference>
<dbReference type="AlphaFoldDB" id="A0A370FPT7"/>
<proteinExistence type="inferred from homology"/>
<dbReference type="Proteomes" id="UP000255265">
    <property type="component" value="Unassembled WGS sequence"/>
</dbReference>
<comment type="caution">
    <text evidence="3">The sequence shown here is derived from an EMBL/GenBank/DDBJ whole genome shotgun (WGS) entry which is preliminary data.</text>
</comment>
<dbReference type="PIRSF" id="PIRSF017082">
    <property type="entry name" value="YflP"/>
    <property type="match status" value="1"/>
</dbReference>